<dbReference type="PANTHER" id="PTHR30121">
    <property type="entry name" value="UNCHARACTERIZED PROTEIN YJGR-RELATED"/>
    <property type="match status" value="1"/>
</dbReference>
<dbReference type="InterPro" id="IPR027417">
    <property type="entry name" value="P-loop_NTPase"/>
</dbReference>
<evidence type="ECO:0000313" key="4">
    <source>
        <dbReference type="EMBL" id="MFC5458128.1"/>
    </source>
</evidence>
<dbReference type="PANTHER" id="PTHR30121:SF6">
    <property type="entry name" value="SLR6007 PROTEIN"/>
    <property type="match status" value="1"/>
</dbReference>
<feature type="region of interest" description="Disordered" evidence="2">
    <location>
        <begin position="477"/>
        <end position="512"/>
    </location>
</feature>
<dbReference type="Proteomes" id="UP001596052">
    <property type="component" value="Unassembled WGS sequence"/>
</dbReference>
<dbReference type="InterPro" id="IPR002789">
    <property type="entry name" value="HerA_central"/>
</dbReference>
<evidence type="ECO:0000259" key="3">
    <source>
        <dbReference type="Pfam" id="PF01935"/>
    </source>
</evidence>
<name>A0ABW0KX68_9BACT</name>
<reference evidence="5" key="1">
    <citation type="journal article" date="2019" name="Int. J. Syst. Evol. Microbiol.">
        <title>The Global Catalogue of Microorganisms (GCM) 10K type strain sequencing project: providing services to taxonomists for standard genome sequencing and annotation.</title>
        <authorList>
            <consortium name="The Broad Institute Genomics Platform"/>
            <consortium name="The Broad Institute Genome Sequencing Center for Infectious Disease"/>
            <person name="Wu L."/>
            <person name="Ma J."/>
        </authorList>
    </citation>
    <scope>NUCLEOTIDE SEQUENCE [LARGE SCALE GENOMIC DNA]</scope>
    <source>
        <strain evidence="5">CGMCC 4.1469</strain>
    </source>
</reference>
<dbReference type="CDD" id="cd01127">
    <property type="entry name" value="TrwB_TraG_TraD_VirD4"/>
    <property type="match status" value="1"/>
</dbReference>
<dbReference type="EMBL" id="JBHSMQ010000016">
    <property type="protein sequence ID" value="MFC5458128.1"/>
    <property type="molecule type" value="Genomic_DNA"/>
</dbReference>
<keyword evidence="4" id="KW-0067">ATP-binding</keyword>
<organism evidence="4 5">
    <name type="scientific">Prosthecobacter fluviatilis</name>
    <dbReference type="NCBI Taxonomy" id="445931"/>
    <lineage>
        <taxon>Bacteria</taxon>
        <taxon>Pseudomonadati</taxon>
        <taxon>Verrucomicrobiota</taxon>
        <taxon>Verrucomicrobiia</taxon>
        <taxon>Verrucomicrobiales</taxon>
        <taxon>Verrucomicrobiaceae</taxon>
        <taxon>Prosthecobacter</taxon>
    </lineage>
</organism>
<keyword evidence="1" id="KW-0175">Coiled coil</keyword>
<comment type="caution">
    <text evidence="4">The sequence shown here is derived from an EMBL/GenBank/DDBJ whole genome shotgun (WGS) entry which is preliminary data.</text>
</comment>
<evidence type="ECO:0000313" key="5">
    <source>
        <dbReference type="Proteomes" id="UP001596052"/>
    </source>
</evidence>
<dbReference type="RefSeq" id="WP_377172151.1">
    <property type="nucleotide sequence ID" value="NZ_JBHSMQ010000016.1"/>
</dbReference>
<accession>A0ABW0KX68</accession>
<keyword evidence="4" id="KW-0347">Helicase</keyword>
<dbReference type="Gene3D" id="3.40.50.300">
    <property type="entry name" value="P-loop containing nucleotide triphosphate hydrolases"/>
    <property type="match status" value="2"/>
</dbReference>
<dbReference type="InterPro" id="IPR051162">
    <property type="entry name" value="T4SS_component"/>
</dbReference>
<feature type="coiled-coil region" evidence="1">
    <location>
        <begin position="737"/>
        <end position="764"/>
    </location>
</feature>
<protein>
    <submittedName>
        <fullName evidence="4">Helicase HerA domain-containing protein</fullName>
    </submittedName>
</protein>
<keyword evidence="4" id="KW-0547">Nucleotide-binding</keyword>
<gene>
    <name evidence="4" type="ORF">ACFQDI_24875</name>
</gene>
<evidence type="ECO:0000256" key="1">
    <source>
        <dbReference type="SAM" id="Coils"/>
    </source>
</evidence>
<keyword evidence="4" id="KW-0378">Hydrolase</keyword>
<dbReference type="SUPFAM" id="SSF52540">
    <property type="entry name" value="P-loop containing nucleoside triphosphate hydrolases"/>
    <property type="match status" value="1"/>
</dbReference>
<keyword evidence="5" id="KW-1185">Reference proteome</keyword>
<evidence type="ECO:0000256" key="2">
    <source>
        <dbReference type="SAM" id="MobiDB-lite"/>
    </source>
</evidence>
<sequence>MITPDQYEKLGTFYLGREYDLKAKKVQDNLVLYDSKDLVTHGVVLGMTGSGKTGLCLALLEEAAMDGVPVIAIDPKGDIGNALLTFPNLTPQEFRPWINEDEARRKGQSPDEYAAAQSALWQKGLGEWGQSAERIQKLRATVDMAIYTPGSNAGLPVSILSSLNCPPAEVMDDGEALGDRIESTVSSLLGLIGVEADPVQSPEHILLSNIVSTCWKKGQNLSLENLVRQIQQPPLRKIGVVDLESFFPEAKRTALAMKLNNLLASPGFSTWLEGEPLDIQRMYYTPEGKPRITIFCIAHLSDTERMFFVSLLMNQLLGWMRAQQGTTSLRSIFYMDEIYGYLPPTAMPPSKKPLMILLKQARAFGLGILLATQNPADLDYKALANIGTWWLGRLQTERDKMRVLEGLEGAANTAGGKFDRQEMEQTLAGLGNRVFLMNNVHEDHPVVFTVRWLMSYLSGPLSRPQIKALMEPIRPKAGAAPAAEDDGFAPPGASSSAAANRNTLRPKLPDGATELFQPCDEEGERLTYVPAIVRSATVVFDDAKRKISGRSVITLVNEIDTEKQKVLWDKFVDVPKDDDLSKYDTEPKENAAYADLPGPALKTTTYTSIKKDFADWVFANHSLEVFFSPLLEVYSNPGEKQDEFKVRITQTTREQRDAAIEELRTKTAKTMKSLQDKAEKAASKVDVQQAQASSAKLSTAVQIGGSILGAIFGRKTSMVKASTVSSASRAWKEGQDVKAAERELESIKADMAALEKQIADDTQKIRDQYDPATLAFEIFKLTPVKKNIQVTATGILWLAK</sequence>
<dbReference type="Pfam" id="PF01935">
    <property type="entry name" value="DUF87"/>
    <property type="match status" value="1"/>
</dbReference>
<proteinExistence type="predicted"/>
<feature type="domain" description="Helicase HerA central" evidence="3">
    <location>
        <begin position="36"/>
        <end position="83"/>
    </location>
</feature>
<dbReference type="GO" id="GO:0004386">
    <property type="term" value="F:helicase activity"/>
    <property type="evidence" value="ECO:0007669"/>
    <property type="project" value="UniProtKB-KW"/>
</dbReference>